<keyword evidence="1" id="KW-0521">NADP</keyword>
<dbReference type="eggNOG" id="KOG1197">
    <property type="taxonomic scope" value="Eukaryota"/>
</dbReference>
<dbReference type="GO" id="GO:0035925">
    <property type="term" value="F:mRNA 3'-UTR AU-rich region binding"/>
    <property type="evidence" value="ECO:0007669"/>
    <property type="project" value="TreeGrafter"/>
</dbReference>
<dbReference type="Gene3D" id="3.40.50.720">
    <property type="entry name" value="NAD(P)-binding Rossmann-like Domain"/>
    <property type="match status" value="1"/>
</dbReference>
<organism evidence="6 7">
    <name type="scientific">Phaeoacremonium minimum (strain UCR-PA7)</name>
    <name type="common">Esca disease fungus</name>
    <name type="synonym">Togninia minima</name>
    <dbReference type="NCBI Taxonomy" id="1286976"/>
    <lineage>
        <taxon>Eukaryota</taxon>
        <taxon>Fungi</taxon>
        <taxon>Dikarya</taxon>
        <taxon>Ascomycota</taxon>
        <taxon>Pezizomycotina</taxon>
        <taxon>Sordariomycetes</taxon>
        <taxon>Sordariomycetidae</taxon>
        <taxon>Togniniales</taxon>
        <taxon>Togniniaceae</taxon>
        <taxon>Phaeoacremonium</taxon>
    </lineage>
</organism>
<evidence type="ECO:0000256" key="1">
    <source>
        <dbReference type="ARBA" id="ARBA00022857"/>
    </source>
</evidence>
<dbReference type="InterPro" id="IPR020843">
    <property type="entry name" value="ER"/>
</dbReference>
<dbReference type="InterPro" id="IPR002364">
    <property type="entry name" value="Quin_OxRdtase/zeta-crystal_CS"/>
</dbReference>
<keyword evidence="7" id="KW-1185">Reference proteome</keyword>
<dbReference type="Pfam" id="PF08240">
    <property type="entry name" value="ADH_N"/>
    <property type="match status" value="1"/>
</dbReference>
<reference evidence="7" key="1">
    <citation type="journal article" date="2013" name="Genome Announc.">
        <title>Draft genome sequence of the ascomycete Phaeoacremonium aleophilum strain UCR-PA7, a causal agent of the esca disease complex in grapevines.</title>
        <authorList>
            <person name="Blanco-Ulate B."/>
            <person name="Rolshausen P."/>
            <person name="Cantu D."/>
        </authorList>
    </citation>
    <scope>NUCLEOTIDE SEQUENCE [LARGE SCALE GENOMIC DNA]</scope>
    <source>
        <strain evidence="7">UCR-PA7</strain>
    </source>
</reference>
<evidence type="ECO:0000256" key="4">
    <source>
        <dbReference type="ARBA" id="ARBA00070796"/>
    </source>
</evidence>
<dbReference type="GO" id="GO:0070402">
    <property type="term" value="F:NADPH binding"/>
    <property type="evidence" value="ECO:0007669"/>
    <property type="project" value="TreeGrafter"/>
</dbReference>
<gene>
    <name evidence="6" type="ORF">UCRPA7_5125</name>
</gene>
<dbReference type="FunFam" id="3.40.50.720:FF:000053">
    <property type="entry name" value="Quinone oxidoreductase 1"/>
    <property type="match status" value="1"/>
</dbReference>
<dbReference type="GeneID" id="19325646"/>
<dbReference type="AlphaFoldDB" id="R8BJI5"/>
<dbReference type="SUPFAM" id="SSF51735">
    <property type="entry name" value="NAD(P)-binding Rossmann-fold domains"/>
    <property type="match status" value="1"/>
</dbReference>
<dbReference type="InterPro" id="IPR047618">
    <property type="entry name" value="QOR-like"/>
</dbReference>
<dbReference type="PROSITE" id="PS01162">
    <property type="entry name" value="QOR_ZETA_CRYSTAL"/>
    <property type="match status" value="1"/>
</dbReference>
<proteinExistence type="predicted"/>
<dbReference type="InterPro" id="IPR013154">
    <property type="entry name" value="ADH-like_N"/>
</dbReference>
<dbReference type="GO" id="GO:0008270">
    <property type="term" value="F:zinc ion binding"/>
    <property type="evidence" value="ECO:0007669"/>
    <property type="project" value="InterPro"/>
</dbReference>
<dbReference type="CDD" id="cd05286">
    <property type="entry name" value="QOR2"/>
    <property type="match status" value="1"/>
</dbReference>
<dbReference type="PANTHER" id="PTHR48106:SF13">
    <property type="entry name" value="QUINONE OXIDOREDUCTASE-RELATED"/>
    <property type="match status" value="1"/>
</dbReference>
<evidence type="ECO:0000259" key="5">
    <source>
        <dbReference type="SMART" id="SM00829"/>
    </source>
</evidence>
<protein>
    <recommendedName>
        <fullName evidence="4">Probable quinone oxidoreductase</fullName>
    </recommendedName>
    <alternativeName>
        <fullName evidence="3">NADPH:quinone reductase</fullName>
    </alternativeName>
</protein>
<dbReference type="SMART" id="SM00829">
    <property type="entry name" value="PKS_ER"/>
    <property type="match status" value="1"/>
</dbReference>
<dbReference type="KEGG" id="tmn:UCRPA7_5125"/>
<dbReference type="InterPro" id="IPR013149">
    <property type="entry name" value="ADH-like_C"/>
</dbReference>
<dbReference type="GO" id="GO:0003960">
    <property type="term" value="F:quinone reductase (NADPH) activity"/>
    <property type="evidence" value="ECO:0007669"/>
    <property type="project" value="InterPro"/>
</dbReference>
<dbReference type="Pfam" id="PF00107">
    <property type="entry name" value="ADH_zinc_N"/>
    <property type="match status" value="1"/>
</dbReference>
<sequence>MATMRAVLFDKTGGPEVLHVAEVPKPVPTPDQALVKMEWAGVNFIDTYHRTGLYPIKLPFITGRDGAGVVEALGSDVSPDSGIKVGDRVAIYDSSTVAQYLATKASRLLKLPEGVDTRAGAALMAQGLTAWTLVRDAHEVKPGEVILVHAAAGGTGGLLVQMCKSLGATVIGTASSPEKIEIAKQHGCDHVINYSEKNTLEEVMKLTDGKGCHAVFSGIGQATFKDDLECVRRKGSMVTFGNASGAVEGFRPLELGKKNVKLLRPRLDAYIVDQEEFDQRSKELSELIASGAVKLTYGNEYSMEEVGQAHIDLTSRKTTGKLLIKIA</sequence>
<feature type="domain" description="Enoyl reductase (ER)" evidence="5">
    <location>
        <begin position="13"/>
        <end position="324"/>
    </location>
</feature>
<dbReference type="SUPFAM" id="SSF50129">
    <property type="entry name" value="GroES-like"/>
    <property type="match status" value="1"/>
</dbReference>
<name>R8BJI5_PHAM7</name>
<dbReference type="EMBL" id="KB933162">
    <property type="protein sequence ID" value="EON99382.1"/>
    <property type="molecule type" value="Genomic_DNA"/>
</dbReference>
<dbReference type="PANTHER" id="PTHR48106">
    <property type="entry name" value="QUINONE OXIDOREDUCTASE PIG3-RELATED"/>
    <property type="match status" value="1"/>
</dbReference>
<dbReference type="InterPro" id="IPR036291">
    <property type="entry name" value="NAD(P)-bd_dom_sf"/>
</dbReference>
<dbReference type="HOGENOM" id="CLU_026673_3_1_1"/>
<evidence type="ECO:0000256" key="2">
    <source>
        <dbReference type="ARBA" id="ARBA00023002"/>
    </source>
</evidence>
<dbReference type="Gene3D" id="3.90.180.10">
    <property type="entry name" value="Medium-chain alcohol dehydrogenases, catalytic domain"/>
    <property type="match status" value="1"/>
</dbReference>
<evidence type="ECO:0000256" key="3">
    <source>
        <dbReference type="ARBA" id="ARBA00043088"/>
    </source>
</evidence>
<dbReference type="RefSeq" id="XP_007915863.1">
    <property type="nucleotide sequence ID" value="XM_007917672.1"/>
</dbReference>
<accession>R8BJI5</accession>
<dbReference type="GO" id="GO:0005829">
    <property type="term" value="C:cytosol"/>
    <property type="evidence" value="ECO:0007669"/>
    <property type="project" value="TreeGrafter"/>
</dbReference>
<dbReference type="Proteomes" id="UP000014074">
    <property type="component" value="Unassembled WGS sequence"/>
</dbReference>
<evidence type="ECO:0000313" key="7">
    <source>
        <dbReference type="Proteomes" id="UP000014074"/>
    </source>
</evidence>
<dbReference type="OrthoDB" id="48317at2759"/>
<dbReference type="InterPro" id="IPR011032">
    <property type="entry name" value="GroES-like_sf"/>
</dbReference>
<keyword evidence="2" id="KW-0560">Oxidoreductase</keyword>
<evidence type="ECO:0000313" key="6">
    <source>
        <dbReference type="EMBL" id="EON99382.1"/>
    </source>
</evidence>